<evidence type="ECO:0000313" key="2">
    <source>
        <dbReference type="EMBL" id="GAU51346.1"/>
    </source>
</evidence>
<dbReference type="Gene3D" id="3.40.50.12660">
    <property type="match status" value="1"/>
</dbReference>
<protein>
    <recommendedName>
        <fullName evidence="4">Caspase family p20 domain-containing protein</fullName>
    </recommendedName>
</protein>
<accession>A0A2Z6P6H5</accession>
<evidence type="ECO:0000313" key="3">
    <source>
        <dbReference type="Proteomes" id="UP000242715"/>
    </source>
</evidence>
<sequence>MPVVTRQQSRRPLRSALLVASDYRGFHVAPTVSHVNDAYLIKRFLTESQYFEEKNISVWTDTLPTGLFADPTIRTTSFNEKKILGHLLTLVREDFSRVGDTIFFFCSGHQAHNSQLNQEPRVIIGRAEDDKTNVLRASALRFVVQSVPAGVHFTMGINSCGSSAMAEGWARFQFPFVRPPNFQPEHYASEFIVALTSTCSATERSYSLRWYEPFQCGISYFPFALVRVLERQNGAMTHSRLIENISDFLMEFKANFIIQQGLSNRFLHMTRHHPSLLCRDTQLSTSFLQL</sequence>
<dbReference type="PANTHER" id="PTHR48104:SF30">
    <property type="entry name" value="METACASPASE-1"/>
    <property type="match status" value="1"/>
</dbReference>
<proteinExistence type="inferred from homology"/>
<dbReference type="InterPro" id="IPR050452">
    <property type="entry name" value="Metacaspase"/>
</dbReference>
<dbReference type="AlphaFoldDB" id="A0A2Z6P6H5"/>
<gene>
    <name evidence="2" type="ORF">TSUD_412940</name>
</gene>
<reference evidence="3" key="1">
    <citation type="journal article" date="2017" name="Front. Plant Sci.">
        <title>Climate Clever Clovers: New Paradigm to Reduce the Environmental Footprint of Ruminants by Breeding Low Methanogenic Forages Utilizing Haplotype Variation.</title>
        <authorList>
            <person name="Kaur P."/>
            <person name="Appels R."/>
            <person name="Bayer P.E."/>
            <person name="Keeble-Gagnere G."/>
            <person name="Wang J."/>
            <person name="Hirakawa H."/>
            <person name="Shirasawa K."/>
            <person name="Vercoe P."/>
            <person name="Stefanova K."/>
            <person name="Durmic Z."/>
            <person name="Nichols P."/>
            <person name="Revell C."/>
            <person name="Isobe S.N."/>
            <person name="Edwards D."/>
            <person name="Erskine W."/>
        </authorList>
    </citation>
    <scope>NUCLEOTIDE SEQUENCE [LARGE SCALE GENOMIC DNA]</scope>
    <source>
        <strain evidence="3">cv. Daliak</strain>
    </source>
</reference>
<dbReference type="PANTHER" id="PTHR48104">
    <property type="entry name" value="METACASPASE-4"/>
    <property type="match status" value="1"/>
</dbReference>
<evidence type="ECO:0000256" key="1">
    <source>
        <dbReference type="ARBA" id="ARBA00009005"/>
    </source>
</evidence>
<dbReference type="EMBL" id="DF975084">
    <property type="protein sequence ID" value="GAU51346.1"/>
    <property type="molecule type" value="Genomic_DNA"/>
</dbReference>
<keyword evidence="3" id="KW-1185">Reference proteome</keyword>
<dbReference type="Proteomes" id="UP000242715">
    <property type="component" value="Unassembled WGS sequence"/>
</dbReference>
<dbReference type="GO" id="GO:0006508">
    <property type="term" value="P:proteolysis"/>
    <property type="evidence" value="ECO:0007669"/>
    <property type="project" value="TreeGrafter"/>
</dbReference>
<dbReference type="GO" id="GO:0004197">
    <property type="term" value="F:cysteine-type endopeptidase activity"/>
    <property type="evidence" value="ECO:0007669"/>
    <property type="project" value="TreeGrafter"/>
</dbReference>
<dbReference type="GO" id="GO:0005737">
    <property type="term" value="C:cytoplasm"/>
    <property type="evidence" value="ECO:0007669"/>
    <property type="project" value="TreeGrafter"/>
</dbReference>
<dbReference type="OrthoDB" id="10529156at2759"/>
<organism evidence="2 3">
    <name type="scientific">Trifolium subterraneum</name>
    <name type="common">Subterranean clover</name>
    <dbReference type="NCBI Taxonomy" id="3900"/>
    <lineage>
        <taxon>Eukaryota</taxon>
        <taxon>Viridiplantae</taxon>
        <taxon>Streptophyta</taxon>
        <taxon>Embryophyta</taxon>
        <taxon>Tracheophyta</taxon>
        <taxon>Spermatophyta</taxon>
        <taxon>Magnoliopsida</taxon>
        <taxon>eudicotyledons</taxon>
        <taxon>Gunneridae</taxon>
        <taxon>Pentapetalae</taxon>
        <taxon>rosids</taxon>
        <taxon>fabids</taxon>
        <taxon>Fabales</taxon>
        <taxon>Fabaceae</taxon>
        <taxon>Papilionoideae</taxon>
        <taxon>50 kb inversion clade</taxon>
        <taxon>NPAAA clade</taxon>
        <taxon>Hologalegina</taxon>
        <taxon>IRL clade</taxon>
        <taxon>Trifolieae</taxon>
        <taxon>Trifolium</taxon>
    </lineage>
</organism>
<comment type="similarity">
    <text evidence="1">Belongs to the peptidase C14B family.</text>
</comment>
<name>A0A2Z6P6H5_TRISU</name>
<evidence type="ECO:0008006" key="4">
    <source>
        <dbReference type="Google" id="ProtNLM"/>
    </source>
</evidence>